<keyword evidence="4" id="KW-0808">Transferase</keyword>
<dbReference type="Gene3D" id="3.40.1170.60">
    <property type="match status" value="1"/>
</dbReference>
<evidence type="ECO:0000256" key="10">
    <source>
        <dbReference type="ARBA" id="ARBA00023125"/>
    </source>
</evidence>
<evidence type="ECO:0000256" key="4">
    <source>
        <dbReference type="ARBA" id="ARBA00022679"/>
    </source>
</evidence>
<dbReference type="InterPro" id="IPR043502">
    <property type="entry name" value="DNA/RNA_pol_sf"/>
</dbReference>
<comment type="caution">
    <text evidence="16">The sequence shown here is derived from an EMBL/GenBank/DDBJ whole genome shotgun (WGS) entry which is preliminary data.</text>
</comment>
<evidence type="ECO:0000256" key="7">
    <source>
        <dbReference type="ARBA" id="ARBA00022723"/>
    </source>
</evidence>
<dbReference type="AlphaFoldDB" id="A0A917JSG9"/>
<evidence type="ECO:0000256" key="1">
    <source>
        <dbReference type="ARBA" id="ARBA00004496"/>
    </source>
</evidence>
<keyword evidence="5" id="KW-0548">Nucleotidyltransferase</keyword>
<comment type="catalytic activity">
    <reaction evidence="13">
        <text>DNA(n) + a 2'-deoxyribonucleoside 5'-triphosphate = DNA(n+1) + diphosphate</text>
        <dbReference type="Rhea" id="RHEA:22508"/>
        <dbReference type="Rhea" id="RHEA-COMP:17339"/>
        <dbReference type="Rhea" id="RHEA-COMP:17340"/>
        <dbReference type="ChEBI" id="CHEBI:33019"/>
        <dbReference type="ChEBI" id="CHEBI:61560"/>
        <dbReference type="ChEBI" id="CHEBI:173112"/>
        <dbReference type="EC" id="2.7.7.7"/>
    </reaction>
</comment>
<protein>
    <recommendedName>
        <fullName evidence="15">UmuC domain-containing protein</fullName>
    </recommendedName>
</protein>
<comment type="function">
    <text evidence="12">Poorly processive, error-prone DNA polymerase involved in untargeted mutagenesis. Copies undamaged DNA at stalled replication forks, which arise in vivo from mismatched or misaligned primer ends. These misaligned primers can be extended by PolIV. Exhibits no 3'-5' exonuclease (proofreading) activity. May be involved in translesional synthesis, in conjunction with the beta clamp from PolIII.</text>
</comment>
<feature type="compositionally biased region" description="Polar residues" evidence="14">
    <location>
        <begin position="392"/>
        <end position="407"/>
    </location>
</feature>
<dbReference type="GO" id="GO:0006281">
    <property type="term" value="P:DNA repair"/>
    <property type="evidence" value="ECO:0007669"/>
    <property type="project" value="UniProtKB-KW"/>
</dbReference>
<dbReference type="Proteomes" id="UP000597989">
    <property type="component" value="Unassembled WGS sequence"/>
</dbReference>
<sequence length="407" mass="43033">MSDTLNSRIPALRLLTPPVSRTPPLWRISRIAPMLGSVERVVLHVDLDQFIVAVELLRHPELRGRPVLVGGSGDPTQRGVVAGASYEARRFGVRSGTPLRTAAARCPEAVFLPADRETYLAASEDVMAALREVGGIVEVAGWDEAFMLVDTDDAERTARFVQQHVRERTALACSVGIGDNKLRAKLASGLAKPAGVFRLDVSNWVEVMADRPTDALWGVGAKTAKKLATRGIATVGELAATPMADLAGEFGPNIGPWLVALAHGYDSTPVTDEPYQARSHGREVTFQRDLHDVAAVRAEIARLSRTVADDLAADDGPGPPRGGHGAGLAVRHPHARRLPAGADPRRGGHRGRCPHRARPLSAGPPGAAGGGARGDRPLRGSEVSPGPPCQPGCTSARNLSCPRTPSS</sequence>
<dbReference type="PANTHER" id="PTHR11076:SF33">
    <property type="entry name" value="DNA POLYMERASE KAPPA"/>
    <property type="match status" value="1"/>
</dbReference>
<dbReference type="Gene3D" id="1.10.150.20">
    <property type="entry name" value="5' to 3' exonuclease, C-terminal subdomain"/>
    <property type="match status" value="1"/>
</dbReference>
<dbReference type="PANTHER" id="PTHR11076">
    <property type="entry name" value="DNA REPAIR POLYMERASE UMUC / TRANSFERASE FAMILY MEMBER"/>
    <property type="match status" value="1"/>
</dbReference>
<accession>A0A917JSG9</accession>
<keyword evidence="10" id="KW-0238">DNA-binding</keyword>
<feature type="compositionally biased region" description="Basic residues" evidence="14">
    <location>
        <begin position="347"/>
        <end position="358"/>
    </location>
</feature>
<comment type="subcellular location">
    <subcellularLocation>
        <location evidence="1">Cytoplasm</location>
    </subcellularLocation>
</comment>
<gene>
    <name evidence="16" type="ORF">GCM10011581_22380</name>
</gene>
<dbReference type="SUPFAM" id="SSF56672">
    <property type="entry name" value="DNA/RNA polymerases"/>
    <property type="match status" value="1"/>
</dbReference>
<reference evidence="16 17" key="1">
    <citation type="journal article" date="2014" name="Int. J. Syst. Evol. Microbiol.">
        <title>Complete genome sequence of Corynebacterium casei LMG S-19264T (=DSM 44701T), isolated from a smear-ripened cheese.</title>
        <authorList>
            <consortium name="US DOE Joint Genome Institute (JGI-PGF)"/>
            <person name="Walter F."/>
            <person name="Albersmeier A."/>
            <person name="Kalinowski J."/>
            <person name="Ruckert C."/>
        </authorList>
    </citation>
    <scope>NUCLEOTIDE SEQUENCE [LARGE SCALE GENOMIC DNA]</scope>
    <source>
        <strain evidence="16 17">CGMCC 4.7206</strain>
    </source>
</reference>
<organism evidence="16 17">
    <name type="scientific">Saccharopolyspora thermophila</name>
    <dbReference type="NCBI Taxonomy" id="89367"/>
    <lineage>
        <taxon>Bacteria</taxon>
        <taxon>Bacillati</taxon>
        <taxon>Actinomycetota</taxon>
        <taxon>Actinomycetes</taxon>
        <taxon>Pseudonocardiales</taxon>
        <taxon>Pseudonocardiaceae</taxon>
        <taxon>Saccharopolyspora</taxon>
    </lineage>
</organism>
<dbReference type="EMBL" id="BMMT01000006">
    <property type="protein sequence ID" value="GGI84762.1"/>
    <property type="molecule type" value="Genomic_DNA"/>
</dbReference>
<dbReference type="NCBIfam" id="NF002883">
    <property type="entry name" value="PRK03352.1"/>
    <property type="match status" value="1"/>
</dbReference>
<dbReference type="GO" id="GO:0003887">
    <property type="term" value="F:DNA-directed DNA polymerase activity"/>
    <property type="evidence" value="ECO:0007669"/>
    <property type="project" value="UniProtKB-KW"/>
</dbReference>
<keyword evidence="7" id="KW-0479">Metal-binding</keyword>
<dbReference type="InterPro" id="IPR050116">
    <property type="entry name" value="DNA_polymerase-Y"/>
</dbReference>
<keyword evidence="6" id="KW-0235">DNA replication</keyword>
<evidence type="ECO:0000313" key="16">
    <source>
        <dbReference type="EMBL" id="GGI84762.1"/>
    </source>
</evidence>
<dbReference type="Pfam" id="PF00817">
    <property type="entry name" value="IMS"/>
    <property type="match status" value="1"/>
</dbReference>
<dbReference type="GO" id="GO:0005829">
    <property type="term" value="C:cytosol"/>
    <property type="evidence" value="ECO:0007669"/>
    <property type="project" value="TreeGrafter"/>
</dbReference>
<dbReference type="InterPro" id="IPR022880">
    <property type="entry name" value="DNApol_IV"/>
</dbReference>
<name>A0A917JSG9_9PSEU</name>
<evidence type="ECO:0000256" key="6">
    <source>
        <dbReference type="ARBA" id="ARBA00022705"/>
    </source>
</evidence>
<dbReference type="InterPro" id="IPR001126">
    <property type="entry name" value="UmuC"/>
</dbReference>
<keyword evidence="11" id="KW-0234">DNA repair</keyword>
<dbReference type="GO" id="GO:0042276">
    <property type="term" value="P:error-prone translesion synthesis"/>
    <property type="evidence" value="ECO:0007669"/>
    <property type="project" value="TreeGrafter"/>
</dbReference>
<evidence type="ECO:0000256" key="8">
    <source>
        <dbReference type="ARBA" id="ARBA00022763"/>
    </source>
</evidence>
<evidence type="ECO:0000256" key="3">
    <source>
        <dbReference type="ARBA" id="ARBA00022490"/>
    </source>
</evidence>
<evidence type="ECO:0000313" key="17">
    <source>
        <dbReference type="Proteomes" id="UP000597989"/>
    </source>
</evidence>
<dbReference type="InterPro" id="IPR053848">
    <property type="entry name" value="IMS_HHH_1"/>
</dbReference>
<dbReference type="Gene3D" id="3.30.70.270">
    <property type="match status" value="1"/>
</dbReference>
<evidence type="ECO:0000256" key="2">
    <source>
        <dbReference type="ARBA" id="ARBA00010945"/>
    </source>
</evidence>
<evidence type="ECO:0000256" key="11">
    <source>
        <dbReference type="ARBA" id="ARBA00023204"/>
    </source>
</evidence>
<evidence type="ECO:0000256" key="5">
    <source>
        <dbReference type="ARBA" id="ARBA00022695"/>
    </source>
</evidence>
<dbReference type="CDD" id="cd03586">
    <property type="entry name" value="PolY_Pol_IV_kappa"/>
    <property type="match status" value="1"/>
</dbReference>
<keyword evidence="3" id="KW-0963">Cytoplasm</keyword>
<keyword evidence="9" id="KW-0460">Magnesium</keyword>
<evidence type="ECO:0000256" key="13">
    <source>
        <dbReference type="ARBA" id="ARBA00049244"/>
    </source>
</evidence>
<proteinExistence type="inferred from homology"/>
<dbReference type="GO" id="GO:0003677">
    <property type="term" value="F:DNA binding"/>
    <property type="evidence" value="ECO:0007669"/>
    <property type="project" value="UniProtKB-KW"/>
</dbReference>
<feature type="region of interest" description="Disordered" evidence="14">
    <location>
        <begin position="311"/>
        <end position="407"/>
    </location>
</feature>
<feature type="domain" description="UmuC" evidence="15">
    <location>
        <begin position="42"/>
        <end position="220"/>
    </location>
</feature>
<evidence type="ECO:0000256" key="12">
    <source>
        <dbReference type="ARBA" id="ARBA00025589"/>
    </source>
</evidence>
<dbReference type="Pfam" id="PF21999">
    <property type="entry name" value="IMS_HHH_1"/>
    <property type="match status" value="1"/>
</dbReference>
<evidence type="ECO:0000259" key="15">
    <source>
        <dbReference type="PROSITE" id="PS50173"/>
    </source>
</evidence>
<evidence type="ECO:0000256" key="9">
    <source>
        <dbReference type="ARBA" id="ARBA00022842"/>
    </source>
</evidence>
<dbReference type="GO" id="GO:0009432">
    <property type="term" value="P:SOS response"/>
    <property type="evidence" value="ECO:0007669"/>
    <property type="project" value="TreeGrafter"/>
</dbReference>
<keyword evidence="8" id="KW-0227">DNA damage</keyword>
<dbReference type="PROSITE" id="PS50173">
    <property type="entry name" value="UMUC"/>
    <property type="match status" value="1"/>
</dbReference>
<dbReference type="GO" id="GO:0006260">
    <property type="term" value="P:DNA replication"/>
    <property type="evidence" value="ECO:0007669"/>
    <property type="project" value="UniProtKB-KW"/>
</dbReference>
<dbReference type="GO" id="GO:0046872">
    <property type="term" value="F:metal ion binding"/>
    <property type="evidence" value="ECO:0007669"/>
    <property type="project" value="UniProtKB-KW"/>
</dbReference>
<dbReference type="InterPro" id="IPR043128">
    <property type="entry name" value="Rev_trsase/Diguanyl_cyclase"/>
</dbReference>
<evidence type="ECO:0000256" key="14">
    <source>
        <dbReference type="SAM" id="MobiDB-lite"/>
    </source>
</evidence>
<comment type="similarity">
    <text evidence="2">Belongs to the DNA polymerase type-Y family.</text>
</comment>